<dbReference type="InterPro" id="IPR018511">
    <property type="entry name" value="Hemolysin-typ_Ca-bd_CS"/>
</dbReference>
<dbReference type="SUPFAM" id="SSF141072">
    <property type="entry name" value="CalX-like"/>
    <property type="match status" value="1"/>
</dbReference>
<evidence type="ECO:0000256" key="2">
    <source>
        <dbReference type="ARBA" id="ARBA00022525"/>
    </source>
</evidence>
<dbReference type="Gene3D" id="2.60.40.2030">
    <property type="match status" value="1"/>
</dbReference>
<dbReference type="PANTHER" id="PTHR38340:SF1">
    <property type="entry name" value="S-LAYER PROTEIN"/>
    <property type="match status" value="1"/>
</dbReference>
<dbReference type="InterPro" id="IPR050557">
    <property type="entry name" value="RTX_toxin/Mannuronan_C5-epim"/>
</dbReference>
<dbReference type="InterPro" id="IPR018247">
    <property type="entry name" value="EF_Hand_1_Ca_BS"/>
</dbReference>
<keyword evidence="3" id="KW-0732">Signal</keyword>
<dbReference type="Proteomes" id="UP001501310">
    <property type="component" value="Unassembled WGS sequence"/>
</dbReference>
<accession>A0ABP7RX45</accession>
<evidence type="ECO:0000256" key="3">
    <source>
        <dbReference type="ARBA" id="ARBA00022729"/>
    </source>
</evidence>
<evidence type="ECO:0000256" key="1">
    <source>
        <dbReference type="ARBA" id="ARBA00004613"/>
    </source>
</evidence>
<name>A0ABP7RX45_9SPHN</name>
<evidence type="ECO:0000313" key="7">
    <source>
        <dbReference type="EMBL" id="GAA4003326.1"/>
    </source>
</evidence>
<comment type="caution">
    <text evidence="7">The sequence shown here is derived from an EMBL/GenBank/DDBJ whole genome shotgun (WGS) entry which is preliminary data.</text>
</comment>
<dbReference type="InterPro" id="IPR001343">
    <property type="entry name" value="Hemolysn_Ca-bd"/>
</dbReference>
<dbReference type="PRINTS" id="PR00313">
    <property type="entry name" value="CABNDNGRPT"/>
</dbReference>
<protein>
    <recommendedName>
        <fullName evidence="6">Calx-beta domain-containing protein</fullName>
    </recommendedName>
</protein>
<dbReference type="InterPro" id="IPR038081">
    <property type="entry name" value="CalX-like_sf"/>
</dbReference>
<dbReference type="Gene3D" id="2.160.20.160">
    <property type="match status" value="1"/>
</dbReference>
<dbReference type="EMBL" id="BAAAZD010000001">
    <property type="protein sequence ID" value="GAA4003326.1"/>
    <property type="molecule type" value="Genomic_DNA"/>
</dbReference>
<gene>
    <name evidence="7" type="ORF">GCM10022211_13660</name>
</gene>
<keyword evidence="2" id="KW-0964">Secreted</keyword>
<dbReference type="PROSITE" id="PS00330">
    <property type="entry name" value="HEMOLYSIN_CALCIUM"/>
    <property type="match status" value="1"/>
</dbReference>
<evidence type="ECO:0000313" key="8">
    <source>
        <dbReference type="Proteomes" id="UP001501310"/>
    </source>
</evidence>
<dbReference type="InterPro" id="IPR011049">
    <property type="entry name" value="Serralysin-like_metalloprot_C"/>
</dbReference>
<dbReference type="Pfam" id="PF03160">
    <property type="entry name" value="Calx-beta"/>
    <property type="match status" value="1"/>
</dbReference>
<evidence type="ECO:0000259" key="6">
    <source>
        <dbReference type="Pfam" id="PF03160"/>
    </source>
</evidence>
<keyword evidence="4" id="KW-0677">Repeat</keyword>
<evidence type="ECO:0000256" key="5">
    <source>
        <dbReference type="ARBA" id="ARBA00022837"/>
    </source>
</evidence>
<feature type="domain" description="Calx-beta" evidence="6">
    <location>
        <begin position="158"/>
        <end position="239"/>
    </location>
</feature>
<dbReference type="Gene3D" id="2.150.10.10">
    <property type="entry name" value="Serralysin-like metalloprotease, C-terminal"/>
    <property type="match status" value="3"/>
</dbReference>
<evidence type="ECO:0000256" key="4">
    <source>
        <dbReference type="ARBA" id="ARBA00022737"/>
    </source>
</evidence>
<dbReference type="PROSITE" id="PS00018">
    <property type="entry name" value="EF_HAND_1"/>
    <property type="match status" value="1"/>
</dbReference>
<proteinExistence type="predicted"/>
<reference evidence="8" key="1">
    <citation type="journal article" date="2019" name="Int. J. Syst. Evol. Microbiol.">
        <title>The Global Catalogue of Microorganisms (GCM) 10K type strain sequencing project: providing services to taxonomists for standard genome sequencing and annotation.</title>
        <authorList>
            <consortium name="The Broad Institute Genomics Platform"/>
            <consortium name="The Broad Institute Genome Sequencing Center for Infectious Disease"/>
            <person name="Wu L."/>
            <person name="Ma J."/>
        </authorList>
    </citation>
    <scope>NUCLEOTIDE SEQUENCE [LARGE SCALE GENOMIC DNA]</scope>
    <source>
        <strain evidence="8">JCM 16603</strain>
    </source>
</reference>
<keyword evidence="8" id="KW-1185">Reference proteome</keyword>
<dbReference type="PANTHER" id="PTHR38340">
    <property type="entry name" value="S-LAYER PROTEIN"/>
    <property type="match status" value="1"/>
</dbReference>
<dbReference type="InterPro" id="IPR003644">
    <property type="entry name" value="Calx_beta"/>
</dbReference>
<dbReference type="SUPFAM" id="SSF51120">
    <property type="entry name" value="beta-Roll"/>
    <property type="match status" value="3"/>
</dbReference>
<keyword evidence="5" id="KW-0106">Calcium</keyword>
<sequence length="1612" mass="161154">MARVTLSQAGEDVIVGGADVQVIGTSAGGEVITVVSGNIRLDPSFNQGGDTIILPGDASNYTAYRSGGEVIFTRLDGTTTLRIPVGGNGTEIQFNGGDSRTLLFNGTAATIGGQTISTSSGAQTALTPAGPVIVGYDVDNTITAAVAEGDSGTRQLVFTIKLDRPVTAADGPLTLNYQTQNGTTNPADSATDYVAGAGTVTFAVGQQVATVTVIVNGDTLPELNETVNLVLSGAKLRNGAETLVGTIQNDDVAVALTANADNLQGSAGNDGFYAANNNLGAGDKLVDTSTTDNDTLSLSVDRNVGPRNFGGFTLTNIENLEVTNDSNGVVTLDLSGATGLKTVSSINSSSTVFFDQLTSNSKVILDNVTGTTANVIAFYQAPVTAGANTTVDVSVNNTNANRIILGTVGAGITGIETVNLSVTNSVPSTINGLDTLLTTLNISGGDITINDPLSNTVRTVNAATAGRVTIDFSNNDGAGEGVTFTGSGGNDVVRSGAAADNVTLGGGNDLINDEGGNDTINAGSGNDTINLNGAGDVSVDAGIGDDVIAFAAGGFNGNDKITFGDGTDTLVLNQSSSEGDYTKLSSVEVLTIGSNVGGGTNLGNNGGGSLAEAAGIRTVNLNVDGVFGGNDLLVATDYTGGLTVNLGGALGTDTVQLGSGNDTINTSSFDSADLLQGNLGVDTLNVTDGATNVGGAAFSGIEVINYVSDADGEDQVLSVGDGNAPSTGNVLTVNAGSFVTTETLNFSSTAVTAYSVNVTSGEGNDTVFTNNGVADTVTSGGGNDTLVVAGGDRAIAGAGADTITVGNGDNVVSGGLDNDLIILGSTDVEAPANLAGTGNDNLSGDEGSDTFRIASSALLTSADTISGGTGSDTIEVYGATYTDAQFTNVTGVETLTSRADGGVANITLGAEAQDGGLGITTVNLNNTGADTLVASAYTVGLTVNSAGGNDSITTGSGNDILNLGGTGSVNVNTGSGDDSIRFSGTTSLDASDSINGGLGNDVIELDNSTNTVIGTVDLARVSGVELYRVLANGDTGPGTDTNNNILTFTQSTFDPVTSVTPITIDGSALTDTADSLSVIIGPNVQDSDYSFTIIGSSTATIVEKQNFFVNSNINFIGGTGVDTLRIAGFDAGSTVTFNGGAGNDRIIQITGAQLTDDGFVGLTSVEVLGADGNINAVLGSQANRAGINTVVGTNANDFLTVGAGFTNNLAVQLGAGNDNINALNSGAVLTFSAPTAGDYTSADFLVGGTTANDRLDIVAGGAADLTNVSKVENVSVNNVAVGAEATTVFLDTTVAEADGGIVNVVVNGSTSADTLTLNGAGAAAKLYVTGGLGNDTINTGSGADLVSSGGGNDSVLSGSGNDTVNGGAGDDFVKGQVGNDTINGEDNNDTLFGDIAYFDAIPVGLQTQLQAYNASVGGNDTINGGAGNDTIIGGLKGDLLSGGDGADRFVYYSTEDSRFIQTSGVADDQRDTIDGFVAGQDVIDLTQITAAVGQTIRFNGEFQTYAEAQAAVGSTSGDGFLDVAFVRDLGGKSILFVDVDNNGQLDGNDLQILFTNKVGTLTATDVQNPHLVTGPESNGEFPMLQEYSHGLGVVGQYAQLQITNDFQSLHIA</sequence>
<organism evidence="7 8">
    <name type="scientific">Sphingomonas humi</name>
    <dbReference type="NCBI Taxonomy" id="335630"/>
    <lineage>
        <taxon>Bacteria</taxon>
        <taxon>Pseudomonadati</taxon>
        <taxon>Pseudomonadota</taxon>
        <taxon>Alphaproteobacteria</taxon>
        <taxon>Sphingomonadales</taxon>
        <taxon>Sphingomonadaceae</taxon>
        <taxon>Sphingomonas</taxon>
    </lineage>
</organism>
<dbReference type="RefSeq" id="WP_344709427.1">
    <property type="nucleotide sequence ID" value="NZ_BAAAZD010000001.1"/>
</dbReference>
<dbReference type="Pfam" id="PF00353">
    <property type="entry name" value="HemolysinCabind"/>
    <property type="match status" value="11"/>
</dbReference>
<comment type="subcellular location">
    <subcellularLocation>
        <location evidence="1">Secreted</location>
    </subcellularLocation>
</comment>